<dbReference type="Pfam" id="PF02518">
    <property type="entry name" value="HATPase_c"/>
    <property type="match status" value="1"/>
</dbReference>
<comment type="catalytic activity">
    <reaction evidence="1">
        <text>ATP + protein L-histidine = ADP + protein N-phospho-L-histidine.</text>
        <dbReference type="EC" id="2.7.13.3"/>
    </reaction>
</comment>
<dbReference type="RefSeq" id="WP_148127128.1">
    <property type="nucleotide sequence ID" value="NZ_CP018180.1"/>
</dbReference>
<keyword evidence="7" id="KW-0472">Membrane</keyword>
<evidence type="ECO:0000259" key="8">
    <source>
        <dbReference type="PROSITE" id="PS50109"/>
    </source>
</evidence>
<keyword evidence="4" id="KW-0808">Transferase</keyword>
<reference evidence="9 10" key="1">
    <citation type="submission" date="2016-11" db="EMBL/GenBank/DDBJ databases">
        <title>Interaction between Lactobacillus species and yeast in water kefir.</title>
        <authorList>
            <person name="Behr J."/>
            <person name="Xu D."/>
            <person name="Vogel R.F."/>
        </authorList>
    </citation>
    <scope>NUCLEOTIDE SEQUENCE [LARGE SCALE GENOMIC DNA]</scope>
    <source>
        <strain evidence="9 10">TMW 1.1827</strain>
    </source>
</reference>
<name>A0A3S6QXF0_9LACO</name>
<evidence type="ECO:0000313" key="10">
    <source>
        <dbReference type="Proteomes" id="UP000324497"/>
    </source>
</evidence>
<accession>A0A3S6QXF0</accession>
<dbReference type="Gene3D" id="3.30.565.10">
    <property type="entry name" value="Histidine kinase-like ATPase, C-terminal domain"/>
    <property type="match status" value="1"/>
</dbReference>
<dbReference type="SMART" id="SM00387">
    <property type="entry name" value="HATPase_c"/>
    <property type="match status" value="1"/>
</dbReference>
<dbReference type="GO" id="GO:0000160">
    <property type="term" value="P:phosphorelay signal transduction system"/>
    <property type="evidence" value="ECO:0007669"/>
    <property type="project" value="UniProtKB-KW"/>
</dbReference>
<dbReference type="InterPro" id="IPR003594">
    <property type="entry name" value="HATPase_dom"/>
</dbReference>
<dbReference type="Proteomes" id="UP000324497">
    <property type="component" value="Chromosome"/>
</dbReference>
<feature type="transmembrane region" description="Helical" evidence="7">
    <location>
        <begin position="86"/>
        <end position="109"/>
    </location>
</feature>
<keyword evidence="9" id="KW-0067">ATP-binding</keyword>
<organism evidence="9 10">
    <name type="scientific">Liquorilactobacillus nagelii</name>
    <dbReference type="NCBI Taxonomy" id="82688"/>
    <lineage>
        <taxon>Bacteria</taxon>
        <taxon>Bacillati</taxon>
        <taxon>Bacillota</taxon>
        <taxon>Bacilli</taxon>
        <taxon>Lactobacillales</taxon>
        <taxon>Lactobacillaceae</taxon>
        <taxon>Liquorilactobacillus</taxon>
    </lineage>
</organism>
<keyword evidence="3" id="KW-0597">Phosphoprotein</keyword>
<dbReference type="KEGG" id="lng:BSQ50_10265"/>
<sequence length="430" mass="49572">MNYRLKFIQYNQWQRILLVAICISMASQISFPIYTKGFIITLSGLLLPIFLYFNGDLNPLKLTFAIAIASPLFRGLQLLICNEGSYQQVFQFVITDMAFYLCYGFLYYFPYWRKGERDDRSFFLTIVICDYLSNLLEVSLLINFQNYSYNLFQLLCVVSLVRGILSCFVALGYHYFTLLLQKGSHEQRYYHFIWIASSIKSEVYFMHKNISEIENVMKNSYVLNERLKNKPITQEDSGLALKIAHDVHEIKKDYINVTSALGDYYDTGSPMMLSDILKVVTSYAQEVIREKQLSIVIEVKNQLDLVVPNHYYIVSILSNLIFNGIEALDHKKNGLVQLTIQDLNKEILITVHDNGCGMNQTTKKLIFQPGFTTKFNKKTGNVYRGIGLSHLKTIVQEKFGGYIEVTSKEKTGTTFKVFLKKAYILKGDPS</sequence>
<feature type="transmembrane region" description="Helical" evidence="7">
    <location>
        <begin position="37"/>
        <end position="55"/>
    </location>
</feature>
<evidence type="ECO:0000256" key="7">
    <source>
        <dbReference type="SAM" id="Phobius"/>
    </source>
</evidence>
<dbReference type="GO" id="GO:0004673">
    <property type="term" value="F:protein histidine kinase activity"/>
    <property type="evidence" value="ECO:0007669"/>
    <property type="project" value="UniProtKB-EC"/>
</dbReference>
<evidence type="ECO:0000256" key="6">
    <source>
        <dbReference type="ARBA" id="ARBA00023012"/>
    </source>
</evidence>
<keyword evidence="7" id="KW-0812">Transmembrane</keyword>
<dbReference type="GO" id="GO:0005524">
    <property type="term" value="F:ATP binding"/>
    <property type="evidence" value="ECO:0007669"/>
    <property type="project" value="UniProtKB-KW"/>
</dbReference>
<feature type="transmembrane region" description="Helical" evidence="7">
    <location>
        <begin position="121"/>
        <end position="145"/>
    </location>
</feature>
<dbReference type="PANTHER" id="PTHR43304:SF1">
    <property type="entry name" value="PAC DOMAIN-CONTAINING PROTEIN"/>
    <property type="match status" value="1"/>
</dbReference>
<dbReference type="PANTHER" id="PTHR43304">
    <property type="entry name" value="PHYTOCHROME-LIKE PROTEIN CPH1"/>
    <property type="match status" value="1"/>
</dbReference>
<evidence type="ECO:0000313" key="9">
    <source>
        <dbReference type="EMBL" id="AUJ32886.1"/>
    </source>
</evidence>
<dbReference type="EC" id="2.7.13.3" evidence="2"/>
<protein>
    <recommendedName>
        <fullName evidence="2">histidine kinase</fullName>
        <ecNumber evidence="2">2.7.13.3</ecNumber>
    </recommendedName>
</protein>
<evidence type="ECO:0000256" key="3">
    <source>
        <dbReference type="ARBA" id="ARBA00022553"/>
    </source>
</evidence>
<gene>
    <name evidence="9" type="ORF">BSQ50_10265</name>
</gene>
<dbReference type="SUPFAM" id="SSF55874">
    <property type="entry name" value="ATPase domain of HSP90 chaperone/DNA topoisomerase II/histidine kinase"/>
    <property type="match status" value="1"/>
</dbReference>
<feature type="domain" description="Histidine kinase" evidence="8">
    <location>
        <begin position="204"/>
        <end position="423"/>
    </location>
</feature>
<keyword evidence="5" id="KW-0418">Kinase</keyword>
<keyword evidence="9" id="KW-0547">Nucleotide-binding</keyword>
<dbReference type="AlphaFoldDB" id="A0A3S6QXF0"/>
<dbReference type="PRINTS" id="PR00344">
    <property type="entry name" value="BCTRLSENSOR"/>
</dbReference>
<evidence type="ECO:0000256" key="2">
    <source>
        <dbReference type="ARBA" id="ARBA00012438"/>
    </source>
</evidence>
<proteinExistence type="predicted"/>
<dbReference type="InterPro" id="IPR004358">
    <property type="entry name" value="Sig_transdc_His_kin-like_C"/>
</dbReference>
<dbReference type="PROSITE" id="PS50109">
    <property type="entry name" value="HIS_KIN"/>
    <property type="match status" value="1"/>
</dbReference>
<keyword evidence="6" id="KW-0902">Two-component regulatory system</keyword>
<evidence type="ECO:0000256" key="5">
    <source>
        <dbReference type="ARBA" id="ARBA00022777"/>
    </source>
</evidence>
<dbReference type="InterPro" id="IPR005467">
    <property type="entry name" value="His_kinase_dom"/>
</dbReference>
<dbReference type="InterPro" id="IPR036890">
    <property type="entry name" value="HATPase_C_sf"/>
</dbReference>
<keyword evidence="7" id="KW-1133">Transmembrane helix</keyword>
<evidence type="ECO:0000256" key="1">
    <source>
        <dbReference type="ARBA" id="ARBA00000085"/>
    </source>
</evidence>
<feature type="transmembrane region" description="Helical" evidence="7">
    <location>
        <begin position="62"/>
        <end position="80"/>
    </location>
</feature>
<evidence type="ECO:0000256" key="4">
    <source>
        <dbReference type="ARBA" id="ARBA00022679"/>
    </source>
</evidence>
<feature type="transmembrane region" description="Helical" evidence="7">
    <location>
        <begin position="151"/>
        <end position="176"/>
    </location>
</feature>
<dbReference type="EMBL" id="CP018180">
    <property type="protein sequence ID" value="AUJ32886.1"/>
    <property type="molecule type" value="Genomic_DNA"/>
</dbReference>
<dbReference type="InterPro" id="IPR052162">
    <property type="entry name" value="Sensor_kinase/Photoreceptor"/>
</dbReference>
<keyword evidence="10" id="KW-1185">Reference proteome</keyword>